<keyword evidence="1" id="KW-1133">Transmembrane helix</keyword>
<evidence type="ECO:0000256" key="1">
    <source>
        <dbReference type="SAM" id="Phobius"/>
    </source>
</evidence>
<keyword evidence="1" id="KW-0812">Transmembrane</keyword>
<gene>
    <name evidence="2" type="ORF">EES38_21510</name>
</gene>
<evidence type="ECO:0000313" key="3">
    <source>
        <dbReference type="Proteomes" id="UP000281112"/>
    </source>
</evidence>
<dbReference type="EMBL" id="RJVQ01000021">
    <property type="protein sequence ID" value="RQW61029.1"/>
    <property type="molecule type" value="Genomic_DNA"/>
</dbReference>
<sequence>MASLMENFFSDGGAFEKVANTWLSYENIRQQNDANGTNQAAMLNTPTTTAQVQNDPATQAAASGTIAGMSTPMLIGLGVAGAVGLVLLIKK</sequence>
<keyword evidence="1" id="KW-0472">Membrane</keyword>
<keyword evidence="3" id="KW-1185">Reference proteome</keyword>
<dbReference type="Proteomes" id="UP000281112">
    <property type="component" value="Unassembled WGS sequence"/>
</dbReference>
<feature type="transmembrane region" description="Helical" evidence="1">
    <location>
        <begin position="66"/>
        <end position="89"/>
    </location>
</feature>
<evidence type="ECO:0000313" key="2">
    <source>
        <dbReference type="EMBL" id="RQW61029.1"/>
    </source>
</evidence>
<dbReference type="RefSeq" id="WP_124939253.1">
    <property type="nucleotide sequence ID" value="NZ_RJVQ01000021.1"/>
</dbReference>
<reference evidence="2 3" key="1">
    <citation type="submission" date="2018-11" db="EMBL/GenBank/DDBJ databases">
        <title>Vibrio LJC006 sp. nov., isolated from seawater during the bloom of the enteromorpha.</title>
        <authorList>
            <person name="Liang J."/>
        </authorList>
    </citation>
    <scope>NUCLEOTIDE SEQUENCE [LARGE SCALE GENOMIC DNA]</scope>
    <source>
        <strain evidence="2 3">LJC006</strain>
    </source>
</reference>
<name>A0A3N9TAH2_9VIBR</name>
<proteinExistence type="predicted"/>
<dbReference type="OrthoDB" id="10001107at2"/>
<accession>A0A3N9TAH2</accession>
<organism evidence="2 3">
    <name type="scientific">Vibrio viridaestus</name>
    <dbReference type="NCBI Taxonomy" id="2487322"/>
    <lineage>
        <taxon>Bacteria</taxon>
        <taxon>Pseudomonadati</taxon>
        <taxon>Pseudomonadota</taxon>
        <taxon>Gammaproteobacteria</taxon>
        <taxon>Vibrionales</taxon>
        <taxon>Vibrionaceae</taxon>
        <taxon>Vibrio</taxon>
    </lineage>
</organism>
<dbReference type="AlphaFoldDB" id="A0A3N9TAH2"/>
<comment type="caution">
    <text evidence="2">The sequence shown here is derived from an EMBL/GenBank/DDBJ whole genome shotgun (WGS) entry which is preliminary data.</text>
</comment>
<protein>
    <submittedName>
        <fullName evidence="2">Uncharacterized protein</fullName>
    </submittedName>
</protein>